<dbReference type="InterPro" id="IPR023205">
    <property type="entry name" value="DsbA/DsbL"/>
</dbReference>
<dbReference type="PANTHER" id="PTHR35891">
    <property type="entry name" value="THIOL:DISULFIDE INTERCHANGE PROTEIN DSBA"/>
    <property type="match status" value="1"/>
</dbReference>
<sequence>MLKRVFVLLMGLVTVTACGAAEEKAAAKTDWKAETHYFVIDPPVATTSGAKVEVVEVFSYACPHCAHFQQQADEIKAKLPKDAQFSYIPAIFNPSWVPYARAYYAAESLGILDKTHQALFDALHRDRKPMASMEDIAQFYGQLGADPKAVLATADSFVVEGRITKDQERVRQYKIDGTPSIVVNGKYRVTAAAAGGYAEMVELVLWLVDKELAARKGGK</sequence>
<dbReference type="RefSeq" id="WP_261695167.1">
    <property type="nucleotide sequence ID" value="NZ_CP104694.1"/>
</dbReference>
<keyword evidence="5" id="KW-0574">Periplasm</keyword>
<keyword evidence="3 5" id="KW-1015">Disulfide bond</keyword>
<feature type="domain" description="DSBA-like thioredoxin" evidence="7">
    <location>
        <begin position="54"/>
        <end position="189"/>
    </location>
</feature>
<dbReference type="PIRSF" id="PIRSF001488">
    <property type="entry name" value="Tdi_protein"/>
    <property type="match status" value="1"/>
</dbReference>
<accession>A0ABY6BEI1</accession>
<evidence type="ECO:0000256" key="6">
    <source>
        <dbReference type="SAM" id="SignalP"/>
    </source>
</evidence>
<evidence type="ECO:0000256" key="4">
    <source>
        <dbReference type="ARBA" id="ARBA00023284"/>
    </source>
</evidence>
<feature type="signal peptide" evidence="6">
    <location>
        <begin position="1"/>
        <end position="20"/>
    </location>
</feature>
<feature type="chain" id="PRO_5046643681" description="Thiol:disulfide interchange protein" evidence="6">
    <location>
        <begin position="21"/>
        <end position="219"/>
    </location>
</feature>
<dbReference type="PROSITE" id="PS51257">
    <property type="entry name" value="PROKAR_LIPOPROTEIN"/>
    <property type="match status" value="1"/>
</dbReference>
<dbReference type="PANTHER" id="PTHR35891:SF2">
    <property type="entry name" value="THIOL:DISULFIDE INTERCHANGE PROTEIN DSBA"/>
    <property type="match status" value="1"/>
</dbReference>
<name>A0ABY6BEI1_9GAMM</name>
<dbReference type="InterPro" id="IPR001853">
    <property type="entry name" value="DSBA-like_thioredoxin_dom"/>
</dbReference>
<evidence type="ECO:0000256" key="5">
    <source>
        <dbReference type="PIRNR" id="PIRNR001488"/>
    </source>
</evidence>
<evidence type="ECO:0000256" key="1">
    <source>
        <dbReference type="ARBA" id="ARBA00005791"/>
    </source>
</evidence>
<keyword evidence="4" id="KW-0676">Redox-active center</keyword>
<evidence type="ECO:0000259" key="7">
    <source>
        <dbReference type="Pfam" id="PF01323"/>
    </source>
</evidence>
<evidence type="ECO:0000313" key="8">
    <source>
        <dbReference type="EMBL" id="UXI68205.1"/>
    </source>
</evidence>
<dbReference type="Proteomes" id="UP001064632">
    <property type="component" value="Chromosome"/>
</dbReference>
<comment type="subcellular location">
    <subcellularLocation>
        <location evidence="5">Periplasm</location>
    </subcellularLocation>
</comment>
<gene>
    <name evidence="8" type="ORF">N4264_00700</name>
</gene>
<dbReference type="SUPFAM" id="SSF52833">
    <property type="entry name" value="Thioredoxin-like"/>
    <property type="match status" value="1"/>
</dbReference>
<organism evidence="8 9">
    <name type="scientific">Tahibacter amnicola</name>
    <dbReference type="NCBI Taxonomy" id="2976241"/>
    <lineage>
        <taxon>Bacteria</taxon>
        <taxon>Pseudomonadati</taxon>
        <taxon>Pseudomonadota</taxon>
        <taxon>Gammaproteobacteria</taxon>
        <taxon>Lysobacterales</taxon>
        <taxon>Rhodanobacteraceae</taxon>
        <taxon>Tahibacter</taxon>
    </lineage>
</organism>
<proteinExistence type="inferred from homology"/>
<evidence type="ECO:0000256" key="3">
    <source>
        <dbReference type="ARBA" id="ARBA00023157"/>
    </source>
</evidence>
<dbReference type="Pfam" id="PF01323">
    <property type="entry name" value="DSBA"/>
    <property type="match status" value="1"/>
</dbReference>
<comment type="similarity">
    <text evidence="1">Belongs to the thioredoxin family. DsbA subfamily.</text>
</comment>
<keyword evidence="9" id="KW-1185">Reference proteome</keyword>
<dbReference type="Gene3D" id="3.40.30.10">
    <property type="entry name" value="Glutaredoxin"/>
    <property type="match status" value="1"/>
</dbReference>
<protein>
    <recommendedName>
        <fullName evidence="5">Thiol:disulfide interchange protein</fullName>
    </recommendedName>
</protein>
<dbReference type="InterPro" id="IPR036249">
    <property type="entry name" value="Thioredoxin-like_sf"/>
</dbReference>
<keyword evidence="2 6" id="KW-0732">Signal</keyword>
<dbReference type="CDD" id="cd03019">
    <property type="entry name" value="DsbA_DsbA"/>
    <property type="match status" value="1"/>
</dbReference>
<reference evidence="8" key="1">
    <citation type="submission" date="2022-09" db="EMBL/GenBank/DDBJ databases">
        <title>Tahibacter sp. nov., isolated from a fresh water.</title>
        <authorList>
            <person name="Baek J.H."/>
            <person name="Lee J.K."/>
            <person name="Kim J.M."/>
            <person name="Jeon C.O."/>
        </authorList>
    </citation>
    <scope>NUCLEOTIDE SEQUENCE</scope>
    <source>
        <strain evidence="8">W38</strain>
    </source>
</reference>
<dbReference type="InterPro" id="IPR050824">
    <property type="entry name" value="Thiol_disulfide_DsbA"/>
</dbReference>
<evidence type="ECO:0000313" key="9">
    <source>
        <dbReference type="Proteomes" id="UP001064632"/>
    </source>
</evidence>
<dbReference type="EMBL" id="CP104694">
    <property type="protein sequence ID" value="UXI68205.1"/>
    <property type="molecule type" value="Genomic_DNA"/>
</dbReference>
<evidence type="ECO:0000256" key="2">
    <source>
        <dbReference type="ARBA" id="ARBA00022729"/>
    </source>
</evidence>